<feature type="active site" description="Acyl-ester intermediate" evidence="13">
    <location>
        <position position="54"/>
    </location>
</feature>
<dbReference type="RefSeq" id="WP_123643433.1">
    <property type="nucleotide sequence ID" value="NZ_ML119089.1"/>
</dbReference>
<dbReference type="InterPro" id="IPR018044">
    <property type="entry name" value="Peptidase_S11"/>
</dbReference>
<evidence type="ECO:0000256" key="12">
    <source>
        <dbReference type="ARBA" id="ARBA00034000"/>
    </source>
</evidence>
<feature type="signal peptide" evidence="16">
    <location>
        <begin position="1"/>
        <end position="20"/>
    </location>
</feature>
<evidence type="ECO:0000256" key="16">
    <source>
        <dbReference type="SAM" id="SignalP"/>
    </source>
</evidence>
<dbReference type="InterPro" id="IPR001967">
    <property type="entry name" value="Peptidase_S11_N"/>
</dbReference>
<feature type="binding site" evidence="14">
    <location>
        <position position="221"/>
    </location>
    <ligand>
        <name>substrate</name>
    </ligand>
</feature>
<evidence type="ECO:0000259" key="17">
    <source>
        <dbReference type="SMART" id="SM00936"/>
    </source>
</evidence>
<proteinExistence type="inferred from homology"/>
<comment type="caution">
    <text evidence="18">The sequence shown here is derived from an EMBL/GenBank/DDBJ whole genome shotgun (WGS) entry which is preliminary data.</text>
</comment>
<keyword evidence="11" id="KW-0961">Cell wall biogenesis/degradation</keyword>
<dbReference type="InterPro" id="IPR037167">
    <property type="entry name" value="Peptidase_S11_C_sf"/>
</dbReference>
<dbReference type="OrthoDB" id="9795979at2"/>
<evidence type="ECO:0000256" key="9">
    <source>
        <dbReference type="ARBA" id="ARBA00022960"/>
    </source>
</evidence>
<dbReference type="GO" id="GO:0008360">
    <property type="term" value="P:regulation of cell shape"/>
    <property type="evidence" value="ECO:0007669"/>
    <property type="project" value="UniProtKB-KW"/>
</dbReference>
<evidence type="ECO:0000256" key="13">
    <source>
        <dbReference type="PIRSR" id="PIRSR618044-1"/>
    </source>
</evidence>
<dbReference type="PRINTS" id="PR00725">
    <property type="entry name" value="DADACBPTASE1"/>
</dbReference>
<gene>
    <name evidence="18" type="ORF">EAT49_16635</name>
</gene>
<dbReference type="EMBL" id="RDRB01000009">
    <property type="protein sequence ID" value="ROT98564.1"/>
    <property type="molecule type" value="Genomic_DNA"/>
</dbReference>
<protein>
    <recommendedName>
        <fullName evidence="4">serine-type D-Ala-D-Ala carboxypeptidase</fullName>
        <ecNumber evidence="4">3.4.16.4</ecNumber>
    </recommendedName>
</protein>
<dbReference type="GO" id="GO:0071555">
    <property type="term" value="P:cell wall organization"/>
    <property type="evidence" value="ECO:0007669"/>
    <property type="project" value="UniProtKB-KW"/>
</dbReference>
<dbReference type="AlphaFoldDB" id="A0A3N2QTM7"/>
<dbReference type="SUPFAM" id="SSF69189">
    <property type="entry name" value="Penicillin-binding protein associated domain"/>
    <property type="match status" value="1"/>
</dbReference>
<evidence type="ECO:0000313" key="19">
    <source>
        <dbReference type="Proteomes" id="UP000268016"/>
    </source>
</evidence>
<evidence type="ECO:0000256" key="5">
    <source>
        <dbReference type="ARBA" id="ARBA00022645"/>
    </source>
</evidence>
<evidence type="ECO:0000256" key="15">
    <source>
        <dbReference type="RuleBase" id="RU004016"/>
    </source>
</evidence>
<dbReference type="Gene3D" id="3.40.710.10">
    <property type="entry name" value="DD-peptidase/beta-lactamase superfamily"/>
    <property type="match status" value="1"/>
</dbReference>
<evidence type="ECO:0000256" key="6">
    <source>
        <dbReference type="ARBA" id="ARBA00022670"/>
    </source>
</evidence>
<dbReference type="SUPFAM" id="SSF56601">
    <property type="entry name" value="beta-lactamase/transpeptidase-like"/>
    <property type="match status" value="1"/>
</dbReference>
<dbReference type="Pfam" id="PF07943">
    <property type="entry name" value="PBP5_C"/>
    <property type="match status" value="1"/>
</dbReference>
<dbReference type="InterPro" id="IPR012907">
    <property type="entry name" value="Peptidase_S11_C"/>
</dbReference>
<dbReference type="Proteomes" id="UP000268016">
    <property type="component" value="Unassembled WGS sequence"/>
</dbReference>
<evidence type="ECO:0000256" key="10">
    <source>
        <dbReference type="ARBA" id="ARBA00022984"/>
    </source>
</evidence>
<evidence type="ECO:0000256" key="1">
    <source>
        <dbReference type="ARBA" id="ARBA00003217"/>
    </source>
</evidence>
<feature type="domain" description="Peptidase S11 D-Ala-D-Ala carboxypeptidase A C-terminal" evidence="17">
    <location>
        <begin position="271"/>
        <end position="361"/>
    </location>
</feature>
<dbReference type="InterPro" id="IPR015956">
    <property type="entry name" value="Peniciliin-bd_prot_C_sf"/>
</dbReference>
<reference evidence="18 19" key="1">
    <citation type="submission" date="2018-10" db="EMBL/GenBank/DDBJ databases">
        <title>Histidinibacterium lentulum gen. nov., sp. nov., a marine bacterium from the culture broth of Picochlorum sp. 122.</title>
        <authorList>
            <person name="Wang G."/>
        </authorList>
    </citation>
    <scope>NUCLEOTIDE SEQUENCE [LARGE SCALE GENOMIC DNA]</scope>
    <source>
        <strain evidence="18 19">B17</strain>
    </source>
</reference>
<evidence type="ECO:0000256" key="2">
    <source>
        <dbReference type="ARBA" id="ARBA00004752"/>
    </source>
</evidence>
<evidence type="ECO:0000256" key="4">
    <source>
        <dbReference type="ARBA" id="ARBA00012448"/>
    </source>
</evidence>
<comment type="function">
    <text evidence="1">Removes C-terminal D-alanyl residues from sugar-peptide cell wall precursors.</text>
</comment>
<dbReference type="GO" id="GO:0006508">
    <property type="term" value="P:proteolysis"/>
    <property type="evidence" value="ECO:0007669"/>
    <property type="project" value="UniProtKB-KW"/>
</dbReference>
<dbReference type="SMART" id="SM00936">
    <property type="entry name" value="PBP5_C"/>
    <property type="match status" value="1"/>
</dbReference>
<keyword evidence="6" id="KW-0645">Protease</keyword>
<evidence type="ECO:0000256" key="14">
    <source>
        <dbReference type="PIRSR" id="PIRSR618044-2"/>
    </source>
</evidence>
<dbReference type="Gene3D" id="2.60.410.10">
    <property type="entry name" value="D-Ala-D-Ala carboxypeptidase, C-terminal domain"/>
    <property type="match status" value="1"/>
</dbReference>
<comment type="catalytic activity">
    <reaction evidence="12">
        <text>Preferential cleavage: (Ac)2-L-Lys-D-Ala-|-D-Ala. Also transpeptidation of peptidyl-alanyl moieties that are N-acyl substituents of D-alanine.</text>
        <dbReference type="EC" id="3.4.16.4"/>
    </reaction>
</comment>
<feature type="chain" id="PRO_5018227719" description="serine-type D-Ala-D-Ala carboxypeptidase" evidence="16">
    <location>
        <begin position="21"/>
        <end position="393"/>
    </location>
</feature>
<dbReference type="PANTHER" id="PTHR21581:SF6">
    <property type="entry name" value="TRAFFICKING PROTEIN PARTICLE COMPLEX SUBUNIT 12"/>
    <property type="match status" value="1"/>
</dbReference>
<dbReference type="PANTHER" id="PTHR21581">
    <property type="entry name" value="D-ALANYL-D-ALANINE CARBOXYPEPTIDASE"/>
    <property type="match status" value="1"/>
</dbReference>
<accession>A0A3N2QTM7</accession>
<feature type="active site" evidence="13">
    <location>
        <position position="114"/>
    </location>
</feature>
<dbReference type="GO" id="GO:0009002">
    <property type="term" value="F:serine-type D-Ala-D-Ala carboxypeptidase activity"/>
    <property type="evidence" value="ECO:0007669"/>
    <property type="project" value="UniProtKB-EC"/>
</dbReference>
<evidence type="ECO:0000256" key="11">
    <source>
        <dbReference type="ARBA" id="ARBA00023316"/>
    </source>
</evidence>
<sequence length="393" mass="42026">MIRSLVAAICLMCGATLAAAQSYETRAGAAYVLDQSTGTVLLEKNGNEPLPPASMSKIMTLYMAFEAIADGRLQLDERLPVSEYAQSLGGSTMFLDTTDRPTVEELIRGIIVLSGNDACVVIAEALSPDGTEAGFARMMTERGREMGLTHSVFINSTGWPAPGHVMSMHDLAVVADRLITDFPTFYPLFAEEEFAFDGRAPQNTRNRNPVLGLGIGADGLKTGHTQEAGYGLVGSAKQGDRRIIFVITGLETQADRAEESERIINWAFRQFVERRIAPAGSRIAEADIWMGAAPRVGLTVPDDLTLLVSAIGTASLDAEVIYTGPVEAPIAAGQEIAELVIRREGLPEVRRPLVAEAEVPRGGFSQRMRTAAVVLLGKIAPQADLSALPGLDS</sequence>
<dbReference type="GO" id="GO:0009252">
    <property type="term" value="P:peptidoglycan biosynthetic process"/>
    <property type="evidence" value="ECO:0007669"/>
    <property type="project" value="UniProtKB-UniPathway"/>
</dbReference>
<organism evidence="18 19">
    <name type="scientific">Histidinibacterium lentulum</name>
    <dbReference type="NCBI Taxonomy" id="2480588"/>
    <lineage>
        <taxon>Bacteria</taxon>
        <taxon>Pseudomonadati</taxon>
        <taxon>Pseudomonadota</taxon>
        <taxon>Alphaproteobacteria</taxon>
        <taxon>Rhodobacterales</taxon>
        <taxon>Paracoccaceae</taxon>
        <taxon>Histidinibacterium</taxon>
    </lineage>
</organism>
<evidence type="ECO:0000256" key="3">
    <source>
        <dbReference type="ARBA" id="ARBA00007164"/>
    </source>
</evidence>
<keyword evidence="8" id="KW-0378">Hydrolase</keyword>
<comment type="similarity">
    <text evidence="3 15">Belongs to the peptidase S11 family.</text>
</comment>
<keyword evidence="7 16" id="KW-0732">Signal</keyword>
<dbReference type="Pfam" id="PF00768">
    <property type="entry name" value="Peptidase_S11"/>
    <property type="match status" value="1"/>
</dbReference>
<feature type="active site" description="Proton acceptor" evidence="13">
    <location>
        <position position="57"/>
    </location>
</feature>
<name>A0A3N2QTM7_9RHOB</name>
<dbReference type="UniPathway" id="UPA00219"/>
<keyword evidence="9" id="KW-0133">Cell shape</keyword>
<evidence type="ECO:0000256" key="8">
    <source>
        <dbReference type="ARBA" id="ARBA00022801"/>
    </source>
</evidence>
<comment type="pathway">
    <text evidence="2">Cell wall biogenesis; peptidoglycan biosynthesis.</text>
</comment>
<evidence type="ECO:0000313" key="18">
    <source>
        <dbReference type="EMBL" id="ROT98564.1"/>
    </source>
</evidence>
<evidence type="ECO:0000256" key="7">
    <source>
        <dbReference type="ARBA" id="ARBA00022729"/>
    </source>
</evidence>
<keyword evidence="19" id="KW-1185">Reference proteome</keyword>
<keyword evidence="5 18" id="KW-0121">Carboxypeptidase</keyword>
<dbReference type="InterPro" id="IPR012338">
    <property type="entry name" value="Beta-lactam/transpept-like"/>
</dbReference>
<dbReference type="EC" id="3.4.16.4" evidence="4"/>
<keyword evidence="10" id="KW-0573">Peptidoglycan synthesis</keyword>